<gene>
    <name evidence="1" type="ORF">MM415A02158_0016</name>
    <name evidence="2" type="ORF">MM415B02527_0007</name>
</gene>
<sequence length="65" mass="7845">MNAQDRLLNFLQQNVSFECYWKVRDRYGHELSKQDVLTIAQDCSNRIPWGRYAGFKKLYEEVENE</sequence>
<dbReference type="AlphaFoldDB" id="A0A6M3L598"/>
<reference evidence="2" key="1">
    <citation type="submission" date="2020-03" db="EMBL/GenBank/DDBJ databases">
        <title>The deep terrestrial virosphere.</title>
        <authorList>
            <person name="Holmfeldt K."/>
            <person name="Nilsson E."/>
            <person name="Simone D."/>
            <person name="Lopez-Fernandez M."/>
            <person name="Wu X."/>
            <person name="de Brujin I."/>
            <person name="Lundin D."/>
            <person name="Andersson A."/>
            <person name="Bertilsson S."/>
            <person name="Dopson M."/>
        </authorList>
    </citation>
    <scope>NUCLEOTIDE SEQUENCE</scope>
    <source>
        <strain evidence="1">MM415A02158</strain>
        <strain evidence="2">MM415B02527</strain>
    </source>
</reference>
<evidence type="ECO:0000313" key="2">
    <source>
        <dbReference type="EMBL" id="QJA89583.1"/>
    </source>
</evidence>
<proteinExistence type="predicted"/>
<dbReference type="EMBL" id="MT142062">
    <property type="protein sequence ID" value="QJA73933.1"/>
    <property type="molecule type" value="Genomic_DNA"/>
</dbReference>
<name>A0A6M3L598_9ZZZZ</name>
<accession>A0A6M3L598</accession>
<dbReference type="EMBL" id="MT142855">
    <property type="protein sequence ID" value="QJA89583.1"/>
    <property type="molecule type" value="Genomic_DNA"/>
</dbReference>
<protein>
    <submittedName>
        <fullName evidence="2">Uncharacterized protein</fullName>
    </submittedName>
</protein>
<organism evidence="2">
    <name type="scientific">viral metagenome</name>
    <dbReference type="NCBI Taxonomy" id="1070528"/>
    <lineage>
        <taxon>unclassified sequences</taxon>
        <taxon>metagenomes</taxon>
        <taxon>organismal metagenomes</taxon>
    </lineage>
</organism>
<evidence type="ECO:0000313" key="1">
    <source>
        <dbReference type="EMBL" id="QJA73933.1"/>
    </source>
</evidence>